<evidence type="ECO:0000259" key="2">
    <source>
        <dbReference type="Pfam" id="PF00004"/>
    </source>
</evidence>
<feature type="domain" description="ATPase AAA-type core" evidence="2">
    <location>
        <begin position="41"/>
        <end position="91"/>
    </location>
</feature>
<dbReference type="InterPro" id="IPR003960">
    <property type="entry name" value="ATPase_AAA_CS"/>
</dbReference>
<dbReference type="AlphaFoldDB" id="A0A565BVB6"/>
<keyword evidence="1" id="KW-0547">Nucleotide-binding</keyword>
<comment type="similarity">
    <text evidence="1">Belongs to the AAA ATPase family.</text>
</comment>
<evidence type="ECO:0000313" key="4">
    <source>
        <dbReference type="Proteomes" id="UP000489600"/>
    </source>
</evidence>
<dbReference type="Pfam" id="PF00004">
    <property type="entry name" value="AAA"/>
    <property type="match status" value="1"/>
</dbReference>
<reference evidence="3" key="1">
    <citation type="submission" date="2019-07" db="EMBL/GenBank/DDBJ databases">
        <authorList>
            <person name="Dittberner H."/>
        </authorList>
    </citation>
    <scope>NUCLEOTIDE SEQUENCE [LARGE SCALE GENOMIC DNA]</scope>
</reference>
<proteinExistence type="inferred from homology"/>
<gene>
    <name evidence="3" type="ORF">ANE_LOCUS15739</name>
</gene>
<evidence type="ECO:0000256" key="1">
    <source>
        <dbReference type="RuleBase" id="RU003651"/>
    </source>
</evidence>
<dbReference type="SUPFAM" id="SSF52540">
    <property type="entry name" value="P-loop containing nucleoside triphosphate hydrolases"/>
    <property type="match status" value="1"/>
</dbReference>
<sequence length="122" mass="14207">MTTANRWILVVVDIDCSIEFKDRTGDEPSLVTHEDNAPLHKPVTLSGLLNFVDELWSSCGNERIIVFTTNYIEKLDPALLRPGRMDMHYCTPVELSRDRRPYIYFSSRLKNLSEKQKLHQQK</sequence>
<dbReference type="Proteomes" id="UP000489600">
    <property type="component" value="Unassembled WGS sequence"/>
</dbReference>
<dbReference type="InterPro" id="IPR050747">
    <property type="entry name" value="Mitochondrial_chaperone_BCS1"/>
</dbReference>
<dbReference type="PANTHER" id="PTHR23070">
    <property type="entry name" value="BCS1 AAA-TYPE ATPASE"/>
    <property type="match status" value="1"/>
</dbReference>
<name>A0A565BVB6_9BRAS</name>
<dbReference type="InterPro" id="IPR003959">
    <property type="entry name" value="ATPase_AAA_core"/>
</dbReference>
<dbReference type="GO" id="GO:0005524">
    <property type="term" value="F:ATP binding"/>
    <property type="evidence" value="ECO:0007669"/>
    <property type="project" value="UniProtKB-KW"/>
</dbReference>
<dbReference type="OrthoDB" id="1111465at2759"/>
<dbReference type="Gene3D" id="3.40.50.300">
    <property type="entry name" value="P-loop containing nucleotide triphosphate hydrolases"/>
    <property type="match status" value="1"/>
</dbReference>
<keyword evidence="4" id="KW-1185">Reference proteome</keyword>
<dbReference type="GO" id="GO:0016887">
    <property type="term" value="F:ATP hydrolysis activity"/>
    <property type="evidence" value="ECO:0007669"/>
    <property type="project" value="InterPro"/>
</dbReference>
<comment type="caution">
    <text evidence="3">The sequence shown here is derived from an EMBL/GenBank/DDBJ whole genome shotgun (WGS) entry which is preliminary data.</text>
</comment>
<dbReference type="InterPro" id="IPR027417">
    <property type="entry name" value="P-loop_NTPase"/>
</dbReference>
<evidence type="ECO:0000313" key="3">
    <source>
        <dbReference type="EMBL" id="VVB05295.1"/>
    </source>
</evidence>
<keyword evidence="1" id="KW-0067">ATP-binding</keyword>
<organism evidence="3 4">
    <name type="scientific">Arabis nemorensis</name>
    <dbReference type="NCBI Taxonomy" id="586526"/>
    <lineage>
        <taxon>Eukaryota</taxon>
        <taxon>Viridiplantae</taxon>
        <taxon>Streptophyta</taxon>
        <taxon>Embryophyta</taxon>
        <taxon>Tracheophyta</taxon>
        <taxon>Spermatophyta</taxon>
        <taxon>Magnoliopsida</taxon>
        <taxon>eudicotyledons</taxon>
        <taxon>Gunneridae</taxon>
        <taxon>Pentapetalae</taxon>
        <taxon>rosids</taxon>
        <taxon>malvids</taxon>
        <taxon>Brassicales</taxon>
        <taxon>Brassicaceae</taxon>
        <taxon>Arabideae</taxon>
        <taxon>Arabis</taxon>
    </lineage>
</organism>
<protein>
    <recommendedName>
        <fullName evidence="2">ATPase AAA-type core domain-containing protein</fullName>
    </recommendedName>
</protein>
<dbReference type="EMBL" id="CABITT030000005">
    <property type="protein sequence ID" value="VVB05295.1"/>
    <property type="molecule type" value="Genomic_DNA"/>
</dbReference>
<accession>A0A565BVB6</accession>
<dbReference type="PROSITE" id="PS00674">
    <property type="entry name" value="AAA"/>
    <property type="match status" value="1"/>
</dbReference>